<dbReference type="GO" id="GO:0033566">
    <property type="term" value="P:gamma-tubulin complex localization"/>
    <property type="evidence" value="ECO:0007669"/>
    <property type="project" value="InterPro"/>
</dbReference>
<dbReference type="GO" id="GO:0019185">
    <property type="term" value="C:snRNA-activating protein complex"/>
    <property type="evidence" value="ECO:0007669"/>
    <property type="project" value="TreeGrafter"/>
</dbReference>
<dbReference type="InterPro" id="IPR022214">
    <property type="entry name" value="MZT1"/>
</dbReference>
<evidence type="ECO:0000256" key="8">
    <source>
        <dbReference type="ARBA" id="ARBA00025193"/>
    </source>
</evidence>
<comment type="subunit">
    <text evidence="9">Part of the SNAPc complex composed of 5 subunits: SNAPC1, SNAPC2, SNAPC3, SNAPC4 and SNAPC5. SNAPC3 interacts with SNAPC1.</text>
</comment>
<evidence type="ECO:0000256" key="3">
    <source>
        <dbReference type="ARBA" id="ARBA00013634"/>
    </source>
</evidence>
<dbReference type="Proteomes" id="UP000699462">
    <property type="component" value="Unassembled WGS sequence"/>
</dbReference>
<evidence type="ECO:0000313" key="11">
    <source>
        <dbReference type="EMBL" id="KAF8567149.1"/>
    </source>
</evidence>
<comment type="similarity">
    <text evidence="2">Belongs to the SNAPC3/SRD2 family.</text>
</comment>
<dbReference type="GO" id="GO:0001046">
    <property type="term" value="F:core promoter sequence-specific DNA binding"/>
    <property type="evidence" value="ECO:0007669"/>
    <property type="project" value="TreeGrafter"/>
</dbReference>
<evidence type="ECO:0000256" key="2">
    <source>
        <dbReference type="ARBA" id="ARBA00010410"/>
    </source>
</evidence>
<dbReference type="EMBL" id="JTDF01004154">
    <property type="protein sequence ID" value="KAF8567149.1"/>
    <property type="molecule type" value="Genomic_DNA"/>
</dbReference>
<dbReference type="GO" id="GO:0003681">
    <property type="term" value="F:bent DNA binding"/>
    <property type="evidence" value="ECO:0007669"/>
    <property type="project" value="TreeGrafter"/>
</dbReference>
<accession>A0A8T0DH35</accession>
<evidence type="ECO:0000256" key="7">
    <source>
        <dbReference type="ARBA" id="ARBA00023242"/>
    </source>
</evidence>
<evidence type="ECO:0000256" key="5">
    <source>
        <dbReference type="ARBA" id="ARBA00023125"/>
    </source>
</evidence>
<dbReference type="AlphaFoldDB" id="A0A8T0DH35"/>
<dbReference type="PANTHER" id="PTHR13421">
    <property type="entry name" value="SNRNA-ACTIVATING PROTEIN COMPLEX SUBUNIT 3"/>
    <property type="match status" value="1"/>
</dbReference>
<reference evidence="11 12" key="1">
    <citation type="submission" date="2019-07" db="EMBL/GenBank/DDBJ databases">
        <title>Annotation for the trematode Paragonimus westermani.</title>
        <authorList>
            <person name="Choi Y.-J."/>
        </authorList>
    </citation>
    <scope>NUCLEOTIDE SEQUENCE [LARGE SCALE GENOMIC DNA]</scope>
    <source>
        <strain evidence="11">180907_Pwestermani</strain>
    </source>
</reference>
<evidence type="ECO:0000256" key="10">
    <source>
        <dbReference type="ARBA" id="ARBA00029606"/>
    </source>
</evidence>
<evidence type="ECO:0000256" key="9">
    <source>
        <dbReference type="ARBA" id="ARBA00025958"/>
    </source>
</evidence>
<comment type="function">
    <text evidence="8">Part of the SNAPc complex required for the transcription of both RNA polymerase II and III small-nuclear RNA genes. Binds to the proximal sequence element (PSE), a non-TATA-box basal promoter element common to these 2 types of genes. Recruits TBP and BRF2 to the U6 snRNA TATA box.</text>
</comment>
<dbReference type="Pfam" id="PF12554">
    <property type="entry name" value="MOZART1"/>
    <property type="match status" value="1"/>
</dbReference>
<dbReference type="OrthoDB" id="48571at2759"/>
<dbReference type="GO" id="GO:0042796">
    <property type="term" value="P:snRNA transcription by RNA polymerase III"/>
    <property type="evidence" value="ECO:0007669"/>
    <property type="project" value="TreeGrafter"/>
</dbReference>
<comment type="subcellular location">
    <subcellularLocation>
        <location evidence="1">Nucleus</location>
    </subcellularLocation>
</comment>
<name>A0A8T0DH35_9TREM</name>
<dbReference type="GO" id="GO:0001006">
    <property type="term" value="F:RNA polymerase III type 3 promoter sequence-specific DNA binding"/>
    <property type="evidence" value="ECO:0007669"/>
    <property type="project" value="TreeGrafter"/>
</dbReference>
<evidence type="ECO:0000256" key="4">
    <source>
        <dbReference type="ARBA" id="ARBA00023015"/>
    </source>
</evidence>
<sequence length="416" mass="46788">MEYMSVPSPAFRIGDLSELYGNEIPAEFFMLEQSNAAEHAHSEISKLTSESNTVHQLQQDCSLDALFIDDDHTTLEGLLNVTPKRDPSLMSLKTLTYLQFQTGDSATKVKRNIKRVPKPSIDLSYKNVVDESPEATELLRDIFVTVLVNRPACLPNLDIAGQARYLNPSQRIVLLGSQTLANLRDAIKCPQDKVWLGDCSDALDNPELHIPAERLYKSAYFFIERTFYDDLRHPGTKSISEPVLKWVQSKEEFDSSGPYVSSTMDAANLNDLIVHVGKPYYYVHQGNCEHVIIFSDVSIIDRDACQSRESFPMLTGRTQIRPLRCAACKRLPTRWLASNCGDLLPTDPCPLCDVCIRLLLYDSAGQKIRPDLVIRLDDEELLMCTKLIESGVNPMALAMIVHTAKQSQPPMPTDRR</sequence>
<evidence type="ECO:0000313" key="12">
    <source>
        <dbReference type="Proteomes" id="UP000699462"/>
    </source>
</evidence>
<keyword evidence="7" id="KW-0539">Nucleus</keyword>
<dbReference type="InterPro" id="IPR022042">
    <property type="entry name" value="snRNA-activating_su3"/>
</dbReference>
<evidence type="ECO:0000256" key="6">
    <source>
        <dbReference type="ARBA" id="ARBA00023163"/>
    </source>
</evidence>
<keyword evidence="5" id="KW-0238">DNA-binding</keyword>
<proteinExistence type="inferred from homology"/>
<dbReference type="GO" id="GO:0005634">
    <property type="term" value="C:nucleus"/>
    <property type="evidence" value="ECO:0007669"/>
    <property type="project" value="UniProtKB-SubCell"/>
</dbReference>
<evidence type="ECO:0000256" key="1">
    <source>
        <dbReference type="ARBA" id="ARBA00004123"/>
    </source>
</evidence>
<keyword evidence="6" id="KW-0804">Transcription</keyword>
<dbReference type="GO" id="GO:0042795">
    <property type="term" value="P:snRNA transcription by RNA polymerase II"/>
    <property type="evidence" value="ECO:0007669"/>
    <property type="project" value="TreeGrafter"/>
</dbReference>
<keyword evidence="12" id="KW-1185">Reference proteome</keyword>
<protein>
    <recommendedName>
        <fullName evidence="3">snRNA-activating protein complex subunit 3</fullName>
    </recommendedName>
    <alternativeName>
        <fullName evidence="10">Small nuclear RNA-activating complex polypeptide 3</fullName>
    </alternativeName>
</protein>
<dbReference type="GO" id="GO:0000931">
    <property type="term" value="C:gamma-tubulin ring complex"/>
    <property type="evidence" value="ECO:0007669"/>
    <property type="project" value="InterPro"/>
</dbReference>
<dbReference type="PANTHER" id="PTHR13421:SF16">
    <property type="entry name" value="SNRNA-ACTIVATING PROTEIN COMPLEX SUBUNIT 3"/>
    <property type="match status" value="1"/>
</dbReference>
<organism evidence="11 12">
    <name type="scientific">Paragonimus westermani</name>
    <dbReference type="NCBI Taxonomy" id="34504"/>
    <lineage>
        <taxon>Eukaryota</taxon>
        <taxon>Metazoa</taxon>
        <taxon>Spiralia</taxon>
        <taxon>Lophotrochozoa</taxon>
        <taxon>Platyhelminthes</taxon>
        <taxon>Trematoda</taxon>
        <taxon>Digenea</taxon>
        <taxon>Plagiorchiida</taxon>
        <taxon>Troglotremata</taxon>
        <taxon>Troglotrematidae</taxon>
        <taxon>Paragonimus</taxon>
    </lineage>
</organism>
<comment type="caution">
    <text evidence="11">The sequence shown here is derived from an EMBL/GenBank/DDBJ whole genome shotgun (WGS) entry which is preliminary data.</text>
</comment>
<dbReference type="Pfam" id="PF12251">
    <property type="entry name" value="SNAPC3"/>
    <property type="match status" value="1"/>
</dbReference>
<keyword evidence="4" id="KW-0805">Transcription regulation</keyword>
<gene>
    <name evidence="11" type="ORF">P879_06716</name>
</gene>
<dbReference type="GO" id="GO:0000978">
    <property type="term" value="F:RNA polymerase II cis-regulatory region sequence-specific DNA binding"/>
    <property type="evidence" value="ECO:0007669"/>
    <property type="project" value="TreeGrafter"/>
</dbReference>